<dbReference type="EMBL" id="SHAG01000062">
    <property type="protein sequence ID" value="RZO74778.1"/>
    <property type="molecule type" value="Genomic_DNA"/>
</dbReference>
<comment type="caution">
    <text evidence="1">The sequence shown here is derived from an EMBL/GenBank/DDBJ whole genome shotgun (WGS) entry which is preliminary data.</text>
</comment>
<organism evidence="1 2">
    <name type="scientific">OM182 bacterium</name>
    <dbReference type="NCBI Taxonomy" id="2510334"/>
    <lineage>
        <taxon>Bacteria</taxon>
        <taxon>Pseudomonadati</taxon>
        <taxon>Pseudomonadota</taxon>
        <taxon>Gammaproteobacteria</taxon>
        <taxon>OMG group</taxon>
        <taxon>OM182 clade</taxon>
    </lineage>
</organism>
<dbReference type="Proteomes" id="UP000316199">
    <property type="component" value="Unassembled WGS sequence"/>
</dbReference>
<sequence>MLNKLIIGITEKGILHADQSKLIDLDTRFRMVKESGVYDYYDKTPEDPGLADNYLSLSEKYDVPIRAGGWFYELGKDEQLFKNKLQLSAKIGSKVHNTQIRARHADGHLVTNEEVFRFYMDATELGERCGCLPTLEVHINMWSEDFRRVSEVADMVEERGVPFRMTLDHSHVIFKIDNEVEQKVFDIKSAIESGDLILDPFQTGNICQEWIDRGFVNHCHARAAVPNNPKNTRYTYPDGSPGRGVQYPFFEPQPGQFPADWSEQRLEPWKEVVRQLLRYHAANQESSLGQISTEFIPGPDYGWGHGYSIFDHSVACARWLKATWETISAEEDSGHKGPSLHR</sequence>
<reference evidence="1 2" key="1">
    <citation type="submission" date="2019-02" db="EMBL/GenBank/DDBJ databases">
        <title>Prokaryotic population dynamics and viral predation in marine succession experiment using metagenomics: the confinement effect.</title>
        <authorList>
            <person name="Haro-Moreno J.M."/>
            <person name="Rodriguez-Valera F."/>
            <person name="Lopez-Perez M."/>
        </authorList>
    </citation>
    <scope>NUCLEOTIDE SEQUENCE [LARGE SCALE GENOMIC DNA]</scope>
    <source>
        <strain evidence="1">MED-G157</strain>
    </source>
</reference>
<accession>A0A520RX46</accession>
<proteinExistence type="predicted"/>
<evidence type="ECO:0008006" key="3">
    <source>
        <dbReference type="Google" id="ProtNLM"/>
    </source>
</evidence>
<dbReference type="InterPro" id="IPR036237">
    <property type="entry name" value="Xyl_isomerase-like_sf"/>
</dbReference>
<evidence type="ECO:0000313" key="1">
    <source>
        <dbReference type="EMBL" id="RZO74778.1"/>
    </source>
</evidence>
<name>A0A520RX46_9GAMM</name>
<protein>
    <recommendedName>
        <fullName evidence="3">Xylose isomerase</fullName>
    </recommendedName>
</protein>
<dbReference type="AlphaFoldDB" id="A0A520RX46"/>
<gene>
    <name evidence="1" type="ORF">EVA68_08440</name>
</gene>
<evidence type="ECO:0000313" key="2">
    <source>
        <dbReference type="Proteomes" id="UP000316199"/>
    </source>
</evidence>
<dbReference type="SUPFAM" id="SSF51658">
    <property type="entry name" value="Xylose isomerase-like"/>
    <property type="match status" value="1"/>
</dbReference>